<keyword evidence="2" id="KW-0813">Transport</keyword>
<dbReference type="AlphaFoldDB" id="A0A1U9JUE8"/>
<evidence type="ECO:0000313" key="8">
    <source>
        <dbReference type="Proteomes" id="UP000188912"/>
    </source>
</evidence>
<dbReference type="SUPFAM" id="SSF53822">
    <property type="entry name" value="Periplasmic binding protein-like I"/>
    <property type="match status" value="1"/>
</dbReference>
<dbReference type="STRING" id="1902579.BHV28_07930"/>
<dbReference type="InterPro" id="IPR000709">
    <property type="entry name" value="Leu_Ile_Val-bd"/>
</dbReference>
<dbReference type="InterPro" id="IPR028081">
    <property type="entry name" value="Leu-bd"/>
</dbReference>
<dbReference type="CDD" id="cd06342">
    <property type="entry name" value="PBP1_ABC_LIVBP-like"/>
    <property type="match status" value="1"/>
</dbReference>
<evidence type="ECO:0000256" key="1">
    <source>
        <dbReference type="ARBA" id="ARBA00010062"/>
    </source>
</evidence>
<dbReference type="InterPro" id="IPR028082">
    <property type="entry name" value="Peripla_BP_I"/>
</dbReference>
<gene>
    <name evidence="7" type="ORF">BHV28_07930</name>
</gene>
<dbReference type="KEGG" id="thd:BHV28_07930"/>
<dbReference type="PRINTS" id="PR00337">
    <property type="entry name" value="LEUILEVALBP"/>
</dbReference>
<reference evidence="7 8" key="2">
    <citation type="journal article" date="2016" name="Sci. Rep.">
        <title>The genome of Rhizobiales bacteria in predatory ants reveals urease gene functions but no genes for nitrogen fixation.</title>
        <authorList>
            <person name="Neuvonen M.M."/>
            <person name="Tamarit D."/>
            <person name="Naslund K."/>
            <person name="Liebig J."/>
            <person name="Feldhaar H."/>
            <person name="Moran N.A."/>
            <person name="Guy L."/>
            <person name="Andersson S.G."/>
        </authorList>
    </citation>
    <scope>NUCLEOTIDE SEQUENCE [LARGE SCALE GENOMIC DNA]</scope>
    <source>
        <strain evidence="7 8">Hsal</strain>
    </source>
</reference>
<feature type="domain" description="Leucine-binding protein" evidence="6">
    <location>
        <begin position="27"/>
        <end position="363"/>
    </location>
</feature>
<evidence type="ECO:0000256" key="4">
    <source>
        <dbReference type="ARBA" id="ARBA00022970"/>
    </source>
</evidence>
<evidence type="ECO:0000256" key="3">
    <source>
        <dbReference type="ARBA" id="ARBA00022729"/>
    </source>
</evidence>
<reference evidence="7 8" key="1">
    <citation type="journal article" date="2010" name="Science">
        <title>Genomic comparison of the ants Camponotus floridanus and Harpegnathos saltator.</title>
        <authorList>
            <person name="Bonasio R."/>
            <person name="Zhang G."/>
            <person name="Ye C."/>
            <person name="Mutti N.S."/>
            <person name="Fang X."/>
            <person name="Qin N."/>
            <person name="Donahue G."/>
            <person name="Yang P."/>
            <person name="Li Q."/>
            <person name="Li C."/>
            <person name="Zhang P."/>
            <person name="Huang Z."/>
            <person name="Berger S.L."/>
            <person name="Reinberg D."/>
            <person name="Wang J."/>
            <person name="Liebig J."/>
        </authorList>
    </citation>
    <scope>NUCLEOTIDE SEQUENCE [LARGE SCALE GENOMIC DNA]</scope>
    <source>
        <strain evidence="7 8">Hsal</strain>
    </source>
</reference>
<keyword evidence="4" id="KW-0029">Amino-acid transport</keyword>
<dbReference type="PANTHER" id="PTHR47151:SF3">
    <property type="entry name" value="LEUCINE-SPECIFIC-BINDING PROTEIN"/>
    <property type="match status" value="1"/>
</dbReference>
<name>A0A1U9JUE8_9HYPH</name>
<evidence type="ECO:0000313" key="7">
    <source>
        <dbReference type="EMBL" id="AQS41492.1"/>
    </source>
</evidence>
<proteinExistence type="inferred from homology"/>
<comment type="similarity">
    <text evidence="1">Belongs to the leucine-binding protein family.</text>
</comment>
<evidence type="ECO:0000256" key="5">
    <source>
        <dbReference type="SAM" id="SignalP"/>
    </source>
</evidence>
<organism evidence="7 8">
    <name type="scientific">Candidatus Tokpelaia hoelldobleri</name>
    <dbReference type="NCBI Taxonomy" id="1902579"/>
    <lineage>
        <taxon>Bacteria</taxon>
        <taxon>Pseudomonadati</taxon>
        <taxon>Pseudomonadota</taxon>
        <taxon>Alphaproteobacteria</taxon>
        <taxon>Hyphomicrobiales</taxon>
        <taxon>Candidatus Tokpelaia</taxon>
    </lineage>
</organism>
<dbReference type="Gene3D" id="3.40.50.2300">
    <property type="match status" value="2"/>
</dbReference>
<dbReference type="EMBL" id="CP017315">
    <property type="protein sequence ID" value="AQS41492.1"/>
    <property type="molecule type" value="Genomic_DNA"/>
</dbReference>
<dbReference type="Pfam" id="PF13458">
    <property type="entry name" value="Peripla_BP_6"/>
    <property type="match status" value="1"/>
</dbReference>
<dbReference type="Proteomes" id="UP000188912">
    <property type="component" value="Chromosome"/>
</dbReference>
<accession>A0A1U9JUE8</accession>
<evidence type="ECO:0000259" key="6">
    <source>
        <dbReference type="Pfam" id="PF13458"/>
    </source>
</evidence>
<dbReference type="PANTHER" id="PTHR47151">
    <property type="entry name" value="LEU/ILE/VAL-BINDING ABC TRANSPORTER SUBUNIT"/>
    <property type="match status" value="1"/>
</dbReference>
<keyword evidence="8" id="KW-1185">Reference proteome</keyword>
<keyword evidence="3 5" id="KW-0732">Signal</keyword>
<sequence>MRRSLVSAFTALLMGGTMTAAPALADITIGFIGPVTGPVAAYGIQASNGAQTAIEAINARGGINGENLVLKIYDDAADPKQAVSAANQVAGDGVLFVVGPVTSNAAMPASNVLEENGIVMVTPSATGSELSSRGLWNVFRVIGRDDQQADYAAEYVARHWPDKRIAVVHDNETYGKGLADSFREALNAAGVKEVYYGSVTRGEKDYNVMVNRLKDEKVDYIYFGGYHPEGGILLRQMREQGVKAILVGGEGMNTTELGAIAGGAIDGTIFTSSVDVSKEPAAREAIEQFKAKNIPAEVFTINGYAAVQVLADGIKKIGNADDPEGVAEVLKSGKPVPTILGDITYGERGDMTSKAFSLFQWKDASTIVPLAD</sequence>
<feature type="signal peptide" evidence="5">
    <location>
        <begin position="1"/>
        <end position="25"/>
    </location>
</feature>
<dbReference type="GO" id="GO:0006865">
    <property type="term" value="P:amino acid transport"/>
    <property type="evidence" value="ECO:0007669"/>
    <property type="project" value="UniProtKB-KW"/>
</dbReference>
<feature type="chain" id="PRO_5012752968" evidence="5">
    <location>
        <begin position="26"/>
        <end position="372"/>
    </location>
</feature>
<protein>
    <submittedName>
        <fullName evidence="7">Periplasmic binding protein</fullName>
    </submittedName>
</protein>
<evidence type="ECO:0000256" key="2">
    <source>
        <dbReference type="ARBA" id="ARBA00022448"/>
    </source>
</evidence>